<dbReference type="RefSeq" id="XP_037219510.1">
    <property type="nucleotide sequence ID" value="XM_037363866.1"/>
</dbReference>
<keyword evidence="3" id="KW-1185">Reference proteome</keyword>
<accession>A0A8H6SPB7</accession>
<evidence type="ECO:0000313" key="2">
    <source>
        <dbReference type="EMBL" id="KAF7301510.1"/>
    </source>
</evidence>
<proteinExistence type="predicted"/>
<evidence type="ECO:0000259" key="1">
    <source>
        <dbReference type="SMART" id="SM00739"/>
    </source>
</evidence>
<dbReference type="GeneID" id="59346382"/>
<evidence type="ECO:0000313" key="3">
    <source>
        <dbReference type="Proteomes" id="UP000636479"/>
    </source>
</evidence>
<comment type="caution">
    <text evidence="2">The sequence shown here is derived from an EMBL/GenBank/DDBJ whole genome shotgun (WGS) entry which is preliminary data.</text>
</comment>
<organism evidence="2 3">
    <name type="scientific">Mycena indigotica</name>
    <dbReference type="NCBI Taxonomy" id="2126181"/>
    <lineage>
        <taxon>Eukaryota</taxon>
        <taxon>Fungi</taxon>
        <taxon>Dikarya</taxon>
        <taxon>Basidiomycota</taxon>
        <taxon>Agaricomycotina</taxon>
        <taxon>Agaricomycetes</taxon>
        <taxon>Agaricomycetidae</taxon>
        <taxon>Agaricales</taxon>
        <taxon>Marasmiineae</taxon>
        <taxon>Mycenaceae</taxon>
        <taxon>Mycena</taxon>
    </lineage>
</organism>
<name>A0A8H6SPB7_9AGAR</name>
<dbReference type="SMART" id="SM00739">
    <property type="entry name" value="KOW"/>
    <property type="match status" value="2"/>
</dbReference>
<sequence length="363" mass="39571">MLVAGCRVSVPASVLQGAGPGSGVIVDADVKGACWVRRSNNGIPLDMTKTTLIDDLLLTAEDPRDEILLDRSCIRPHFINGPIDIKLGDRVVIMNGHHHKRVARVERIHSARQPPMLTLLDDRIPIHSVALCNVARLFLPGDPVKLNYGAYAGARGKVEGTFALRQLQEGLHQFPHGGLRILLNDGTKVDVPTQFAQLDVKILVSSNPAIPIRVEDHWLSHPSLSGVQLHVRIAPILRGRISETLARAIGKEGVTVLTEPLTPYNFSTPLTVSINETSRKIRVAAEWLLPVHEPTNNERGDQIAVVIGETSEGNKMYIGRHVIVVSADAEGRKEVLLLDEDMDKGTTIEFPHTSLCGTPTATT</sequence>
<feature type="domain" description="KOW" evidence="1">
    <location>
        <begin position="137"/>
        <end position="164"/>
    </location>
</feature>
<reference evidence="2" key="1">
    <citation type="submission" date="2020-05" db="EMBL/GenBank/DDBJ databases">
        <title>Mycena genomes resolve the evolution of fungal bioluminescence.</title>
        <authorList>
            <person name="Tsai I.J."/>
        </authorList>
    </citation>
    <scope>NUCLEOTIDE SEQUENCE</scope>
    <source>
        <strain evidence="2">171206Taipei</strain>
    </source>
</reference>
<dbReference type="InterPro" id="IPR005824">
    <property type="entry name" value="KOW"/>
</dbReference>
<dbReference type="OrthoDB" id="3068774at2759"/>
<protein>
    <recommendedName>
        <fullName evidence="1">KOW domain-containing protein</fullName>
    </recommendedName>
</protein>
<dbReference type="Proteomes" id="UP000636479">
    <property type="component" value="Unassembled WGS sequence"/>
</dbReference>
<dbReference type="AlphaFoldDB" id="A0A8H6SPB7"/>
<dbReference type="EMBL" id="JACAZF010000006">
    <property type="protein sequence ID" value="KAF7301510.1"/>
    <property type="molecule type" value="Genomic_DNA"/>
</dbReference>
<feature type="domain" description="KOW" evidence="1">
    <location>
        <begin position="84"/>
        <end position="111"/>
    </location>
</feature>
<gene>
    <name evidence="2" type="ORF">MIND_00716400</name>
</gene>